<dbReference type="EMBL" id="BAAANS010000003">
    <property type="protein sequence ID" value="GAA2087021.1"/>
    <property type="molecule type" value="Genomic_DNA"/>
</dbReference>
<reference evidence="4" key="1">
    <citation type="journal article" date="2019" name="Int. J. Syst. Evol. Microbiol.">
        <title>The Global Catalogue of Microorganisms (GCM) 10K type strain sequencing project: providing services to taxonomists for standard genome sequencing and annotation.</title>
        <authorList>
            <consortium name="The Broad Institute Genomics Platform"/>
            <consortium name="The Broad Institute Genome Sequencing Center for Infectious Disease"/>
            <person name="Wu L."/>
            <person name="Ma J."/>
        </authorList>
    </citation>
    <scope>NUCLEOTIDE SEQUENCE [LARGE SCALE GENOMIC DNA]</scope>
    <source>
        <strain evidence="4">JCM 14559</strain>
    </source>
</reference>
<proteinExistence type="predicted"/>
<dbReference type="PANTHER" id="PTHR42995">
    <property type="entry name" value="ACETYL-COENZYME A CARBOXYLASE CARBOXYL TRANSFERASE SUBUNIT BETA, CHLOROPLASTIC"/>
    <property type="match status" value="1"/>
</dbReference>
<dbReference type="PROSITE" id="PS50980">
    <property type="entry name" value="COA_CT_NTER"/>
    <property type="match status" value="1"/>
</dbReference>
<dbReference type="PANTHER" id="PTHR42995:SF5">
    <property type="entry name" value="ACETYL-COENZYME A CARBOXYLASE CARBOXYL TRANSFERASE SUBUNIT BETA, CHLOROPLASTIC"/>
    <property type="match status" value="1"/>
</dbReference>
<keyword evidence="4" id="KW-1185">Reference proteome</keyword>
<sequence>MTDFRFLGGSLGRTVGALITHAARTGPEHRAPLVLVTASGARMQEGVPSLVQMAKTAPR</sequence>
<dbReference type="InterPro" id="IPR011762">
    <property type="entry name" value="COA_CT_N"/>
</dbReference>
<protein>
    <recommendedName>
        <fullName evidence="2">CoA carboxyltransferase N-terminal domain-containing protein</fullName>
    </recommendedName>
</protein>
<evidence type="ECO:0000259" key="2">
    <source>
        <dbReference type="PROSITE" id="PS50980"/>
    </source>
</evidence>
<dbReference type="InterPro" id="IPR029045">
    <property type="entry name" value="ClpP/crotonase-like_dom_sf"/>
</dbReference>
<dbReference type="Gene3D" id="3.90.226.10">
    <property type="entry name" value="2-enoyl-CoA Hydratase, Chain A, domain 1"/>
    <property type="match status" value="1"/>
</dbReference>
<dbReference type="InterPro" id="IPR000438">
    <property type="entry name" value="Acetyl_CoA_COase_Trfase_b_su"/>
</dbReference>
<dbReference type="RefSeq" id="WP_344550330.1">
    <property type="nucleotide sequence ID" value="NZ_BAAANS010000003.1"/>
</dbReference>
<evidence type="ECO:0000256" key="1">
    <source>
        <dbReference type="ARBA" id="ARBA00022679"/>
    </source>
</evidence>
<feature type="domain" description="CoA carboxyltransferase N-terminal" evidence="2">
    <location>
        <begin position="1"/>
        <end position="59"/>
    </location>
</feature>
<dbReference type="SUPFAM" id="SSF52096">
    <property type="entry name" value="ClpP/crotonase"/>
    <property type="match status" value="1"/>
</dbReference>
<gene>
    <name evidence="3" type="ORF">GCM10009759_08150</name>
</gene>
<evidence type="ECO:0000313" key="4">
    <source>
        <dbReference type="Proteomes" id="UP001500897"/>
    </source>
</evidence>
<evidence type="ECO:0000313" key="3">
    <source>
        <dbReference type="EMBL" id="GAA2087021.1"/>
    </source>
</evidence>
<dbReference type="PRINTS" id="PR01070">
    <property type="entry name" value="ACCCTRFRASEB"/>
</dbReference>
<dbReference type="Proteomes" id="UP001500897">
    <property type="component" value="Unassembled WGS sequence"/>
</dbReference>
<keyword evidence="1" id="KW-0808">Transferase</keyword>
<organism evidence="3 4">
    <name type="scientific">Kitasatospora saccharophila</name>
    <dbReference type="NCBI Taxonomy" id="407973"/>
    <lineage>
        <taxon>Bacteria</taxon>
        <taxon>Bacillati</taxon>
        <taxon>Actinomycetota</taxon>
        <taxon>Actinomycetes</taxon>
        <taxon>Kitasatosporales</taxon>
        <taxon>Streptomycetaceae</taxon>
        <taxon>Kitasatospora</taxon>
    </lineage>
</organism>
<name>A0ABN2W990_9ACTN</name>
<comment type="caution">
    <text evidence="3">The sequence shown here is derived from an EMBL/GenBank/DDBJ whole genome shotgun (WGS) entry which is preliminary data.</text>
</comment>
<accession>A0ABN2W990</accession>